<reference evidence="3" key="1">
    <citation type="journal article" date="2013" name="Science">
        <title>The Amborella genome and the evolution of flowering plants.</title>
        <authorList>
            <consortium name="Amborella Genome Project"/>
        </authorList>
    </citation>
    <scope>NUCLEOTIDE SEQUENCE [LARGE SCALE GENOMIC DNA]</scope>
</reference>
<dbReference type="PROSITE" id="PS50927">
    <property type="entry name" value="BULB_LECTIN"/>
    <property type="match status" value="1"/>
</dbReference>
<dbReference type="AlphaFoldDB" id="U5D971"/>
<evidence type="ECO:0000313" key="3">
    <source>
        <dbReference type="Proteomes" id="UP000017836"/>
    </source>
</evidence>
<dbReference type="Proteomes" id="UP000017836">
    <property type="component" value="Unassembled WGS sequence"/>
</dbReference>
<evidence type="ECO:0000313" key="2">
    <source>
        <dbReference type="EMBL" id="ERN18780.1"/>
    </source>
</evidence>
<dbReference type="Gramene" id="ERN18780">
    <property type="protein sequence ID" value="ERN18780"/>
    <property type="gene ID" value="AMTR_s00067p00069620"/>
</dbReference>
<dbReference type="SUPFAM" id="SSF51110">
    <property type="entry name" value="alpha-D-mannose-specific plant lectins"/>
    <property type="match status" value="1"/>
</dbReference>
<dbReference type="InterPro" id="IPR036426">
    <property type="entry name" value="Bulb-type_lectin_dom_sf"/>
</dbReference>
<organism evidence="2 3">
    <name type="scientific">Amborella trichopoda</name>
    <dbReference type="NCBI Taxonomy" id="13333"/>
    <lineage>
        <taxon>Eukaryota</taxon>
        <taxon>Viridiplantae</taxon>
        <taxon>Streptophyta</taxon>
        <taxon>Embryophyta</taxon>
        <taxon>Tracheophyta</taxon>
        <taxon>Spermatophyta</taxon>
        <taxon>Magnoliopsida</taxon>
        <taxon>Amborellales</taxon>
        <taxon>Amborellaceae</taxon>
        <taxon>Amborella</taxon>
    </lineage>
</organism>
<dbReference type="SMART" id="SM00108">
    <property type="entry name" value="B_lectin"/>
    <property type="match status" value="1"/>
</dbReference>
<evidence type="ECO:0000259" key="1">
    <source>
        <dbReference type="PROSITE" id="PS50927"/>
    </source>
</evidence>
<dbReference type="PANTHER" id="PTHR32444">
    <property type="entry name" value="BULB-TYPE LECTIN DOMAIN-CONTAINING PROTEIN"/>
    <property type="match status" value="1"/>
</dbReference>
<sequence>MVCYGGTKQAIPTHRHFNCDHIFANGPLLSKRHHLFRPIPHRKPAITSKRNDFVMGYFTPGNSGNWYIGIWYGKVSVPTIVWVANRDKPLLSISAGDLRIGSDGNLVLLDELGRALWSTNAAGATSESLATLLDSGNLVLKQGNDSEKLRLNRRTRQNQFLTSWTSSKNPSPGHYSAGFNPQRPKELSIWEGNVEYWASGPRNDHFFSGVPEMRLYYIFNYSFVYDEVRLTSLTRPMITPPFQGRSGTSSRRSQDLNVMSTLSVEPMEYATTIRAHPSVAVYKALSQILPSYGTSEFGGLVA</sequence>
<feature type="domain" description="Bulb-type lectin" evidence="1">
    <location>
        <begin position="20"/>
        <end position="153"/>
    </location>
</feature>
<dbReference type="PANTHER" id="PTHR32444:SF247">
    <property type="entry name" value="OS01G0958200 PROTEIN"/>
    <property type="match status" value="1"/>
</dbReference>
<keyword evidence="3" id="KW-1185">Reference proteome</keyword>
<protein>
    <recommendedName>
        <fullName evidence="1">Bulb-type lectin domain-containing protein</fullName>
    </recommendedName>
</protein>
<dbReference type="EMBL" id="KI392078">
    <property type="protein sequence ID" value="ERN18780.1"/>
    <property type="molecule type" value="Genomic_DNA"/>
</dbReference>
<dbReference type="InterPro" id="IPR001480">
    <property type="entry name" value="Bulb-type_lectin_dom"/>
</dbReference>
<dbReference type="Pfam" id="PF01453">
    <property type="entry name" value="B_lectin"/>
    <property type="match status" value="1"/>
</dbReference>
<proteinExistence type="predicted"/>
<accession>U5D971</accession>
<gene>
    <name evidence="2" type="ORF">AMTR_s00067p00069620</name>
</gene>
<dbReference type="CDD" id="cd00028">
    <property type="entry name" value="B_lectin"/>
    <property type="match status" value="1"/>
</dbReference>
<name>U5D971_AMBTC</name>
<dbReference type="HOGENOM" id="CLU_922414_0_0_1"/>
<dbReference type="Gene3D" id="2.90.10.10">
    <property type="entry name" value="Bulb-type lectin domain"/>
    <property type="match status" value="1"/>
</dbReference>
<dbReference type="OMA" id="VEYWASG"/>